<keyword evidence="2" id="KW-1185">Reference proteome</keyword>
<dbReference type="OrthoDB" id="7692524at2"/>
<dbReference type="Proteomes" id="UP000068382">
    <property type="component" value="Unassembled WGS sequence"/>
</dbReference>
<name>A0A132BUR7_9RHOB</name>
<evidence type="ECO:0000313" key="1">
    <source>
        <dbReference type="EMBL" id="KUP91802.1"/>
    </source>
</evidence>
<dbReference type="EMBL" id="LPUY01000087">
    <property type="protein sequence ID" value="KUP91802.1"/>
    <property type="molecule type" value="Genomic_DNA"/>
</dbReference>
<gene>
    <name evidence="1" type="ORF">TRIHO_33330</name>
</gene>
<proteinExistence type="predicted"/>
<organism evidence="1 2">
    <name type="scientific">Tritonibacter horizontis</name>
    <dbReference type="NCBI Taxonomy" id="1768241"/>
    <lineage>
        <taxon>Bacteria</taxon>
        <taxon>Pseudomonadati</taxon>
        <taxon>Pseudomonadota</taxon>
        <taxon>Alphaproteobacteria</taxon>
        <taxon>Rhodobacterales</taxon>
        <taxon>Paracoccaceae</taxon>
        <taxon>Tritonibacter</taxon>
    </lineage>
</organism>
<reference evidence="1 2" key="1">
    <citation type="submission" date="2015-12" db="EMBL/GenBank/DDBJ databases">
        <title>Genome sequence of the marine Rhodobacteraceae strain O3.65, Candidatus Tritonibacter horizontis.</title>
        <authorList>
            <person name="Poehlein A."/>
            <person name="Giebel H.A."/>
            <person name="Voget S."/>
            <person name="Brinkhoff T."/>
        </authorList>
    </citation>
    <scope>NUCLEOTIDE SEQUENCE [LARGE SCALE GENOMIC DNA]</scope>
    <source>
        <strain evidence="1 2">O3.65</strain>
    </source>
</reference>
<evidence type="ECO:0008006" key="3">
    <source>
        <dbReference type="Google" id="ProtNLM"/>
    </source>
</evidence>
<accession>A0A132BUR7</accession>
<sequence length="92" mass="10253">MDHAEFYGLTLREYDLITRAKIRAQAARIEARRVLNQELGVLVSHAFHSPKSMPDFTKAAARKGRSICEAAQGVEQLRAGLMGLHFQSKKGT</sequence>
<dbReference type="AlphaFoldDB" id="A0A132BUR7"/>
<evidence type="ECO:0000313" key="2">
    <source>
        <dbReference type="Proteomes" id="UP000068382"/>
    </source>
</evidence>
<comment type="caution">
    <text evidence="1">The sequence shown here is derived from an EMBL/GenBank/DDBJ whole genome shotgun (WGS) entry which is preliminary data.</text>
</comment>
<dbReference type="RefSeq" id="WP_068246197.1">
    <property type="nucleotide sequence ID" value="NZ_LPUY01000087.1"/>
</dbReference>
<protein>
    <recommendedName>
        <fullName evidence="3">ANTAR domain protein</fullName>
    </recommendedName>
</protein>